<dbReference type="Pfam" id="PF00364">
    <property type="entry name" value="Biotin_lipoyl"/>
    <property type="match status" value="1"/>
</dbReference>
<dbReference type="GO" id="GO:0031405">
    <property type="term" value="F:lipoic acid binding"/>
    <property type="evidence" value="ECO:0007669"/>
    <property type="project" value="TreeGrafter"/>
</dbReference>
<evidence type="ECO:0000256" key="3">
    <source>
        <dbReference type="ARBA" id="ARBA00022679"/>
    </source>
</evidence>
<evidence type="ECO:0000256" key="4">
    <source>
        <dbReference type="ARBA" id="ARBA00022823"/>
    </source>
</evidence>
<dbReference type="Gene3D" id="2.40.50.100">
    <property type="match status" value="1"/>
</dbReference>
<keyword evidence="5 6" id="KW-0012">Acyltransferase</keyword>
<dbReference type="EMBL" id="AP019377">
    <property type="protein sequence ID" value="BBH91897.1"/>
    <property type="molecule type" value="Genomic_DNA"/>
</dbReference>
<dbReference type="EC" id="2.3.1.-" evidence="6"/>
<evidence type="ECO:0000259" key="9">
    <source>
        <dbReference type="PROSITE" id="PS51826"/>
    </source>
</evidence>
<comment type="similarity">
    <text evidence="2 6">Belongs to the 2-oxoacid dehydrogenase family.</text>
</comment>
<feature type="region of interest" description="Disordered" evidence="7">
    <location>
        <begin position="94"/>
        <end position="130"/>
    </location>
</feature>
<proteinExistence type="inferred from homology"/>
<reference evidence="10" key="1">
    <citation type="submission" date="2018-12" db="EMBL/GenBank/DDBJ databases">
        <title>Novel natural products biosynthetic potential of the class Ktedonobacteria.</title>
        <authorList>
            <person name="Zheng Y."/>
            <person name="Saitou A."/>
            <person name="Wang C.M."/>
            <person name="Toyoda A."/>
            <person name="Minakuchi Y."/>
            <person name="Sekiguchi Y."/>
            <person name="Ueda K."/>
            <person name="Takano H."/>
            <person name="Sakai Y."/>
            <person name="Yokota A."/>
            <person name="Yabe S."/>
        </authorList>
    </citation>
    <scope>NUCLEOTIDE SEQUENCE</scope>
    <source>
        <strain evidence="10">A3-2</strain>
    </source>
</reference>
<keyword evidence="4 6" id="KW-0450">Lipoyl</keyword>
<evidence type="ECO:0000313" key="10">
    <source>
        <dbReference type="EMBL" id="BBH91897.1"/>
    </source>
</evidence>
<dbReference type="InterPro" id="IPR003016">
    <property type="entry name" value="2-oxoA_DH_lipoyl-BS"/>
</dbReference>
<dbReference type="PROSITE" id="PS50968">
    <property type="entry name" value="BIOTINYL_LIPOYL"/>
    <property type="match status" value="1"/>
</dbReference>
<dbReference type="PANTHER" id="PTHR43178:SF5">
    <property type="entry name" value="LIPOAMIDE ACYLTRANSFERASE COMPONENT OF BRANCHED-CHAIN ALPHA-KETO ACID DEHYDROGENASE COMPLEX, MITOCHONDRIAL"/>
    <property type="match status" value="1"/>
</dbReference>
<dbReference type="InterPro" id="IPR050743">
    <property type="entry name" value="2-oxoacid_DH_E2_comp"/>
</dbReference>
<dbReference type="Gene3D" id="4.10.320.10">
    <property type="entry name" value="E3-binding domain"/>
    <property type="match status" value="1"/>
</dbReference>
<keyword evidence="10" id="KW-0670">Pyruvate</keyword>
<dbReference type="InterPro" id="IPR004167">
    <property type="entry name" value="PSBD"/>
</dbReference>
<evidence type="ECO:0000256" key="1">
    <source>
        <dbReference type="ARBA" id="ARBA00001938"/>
    </source>
</evidence>
<dbReference type="AlphaFoldDB" id="A0A455SU39"/>
<feature type="compositionally biased region" description="Low complexity" evidence="7">
    <location>
        <begin position="176"/>
        <end position="196"/>
    </location>
</feature>
<sequence length="445" mass="48090">MSEASEGAQIEVIMPRLGLTMQEGTVVQWVRHQGERVNAGEIICTIETEKITHEIEAPSSGYLQILQPEGATVAVGAVIARILARQEEVTGEAARPLSGRAAGQAQEQQPGAVVTAPPQQETGSGDGRGRLEISPVALRMAQDLGVPLERVQGSGPRGRIHKADILRAWQQLRSESSQPVATASPSAPVAPAGASTQDVARRSPGETEQARGPAYDREPLTPMRRRIAEHMLSSLQGTAQLTLMMEADVTEALRLREELQQEQQRLGGTAITITHLLIKIAACALREHRRLNAALVGDEIRLYREINIGVATALEDGLLVPVIREADRKSLAEISAELQALAEQARRGRLLPDALTGATFTLTNLGAQGVDYFTPILPREQGAVLGVGRICEQVRASADGFQRYSRLGLSLTFDHRLIDGEPAARFLARIKYLLEHPATLLLSAH</sequence>
<accession>A0A455SU39</accession>
<dbReference type="InterPro" id="IPR000089">
    <property type="entry name" value="Biotin_lipoyl"/>
</dbReference>
<organism evidence="10">
    <name type="scientific">Thermogemmatispora argillosa</name>
    <dbReference type="NCBI Taxonomy" id="2045280"/>
    <lineage>
        <taxon>Bacteria</taxon>
        <taxon>Bacillati</taxon>
        <taxon>Chloroflexota</taxon>
        <taxon>Ktedonobacteria</taxon>
        <taxon>Thermogemmatisporales</taxon>
        <taxon>Thermogemmatisporaceae</taxon>
        <taxon>Thermogemmatispora</taxon>
    </lineage>
</organism>
<dbReference type="GO" id="GO:0005737">
    <property type="term" value="C:cytoplasm"/>
    <property type="evidence" value="ECO:0007669"/>
    <property type="project" value="TreeGrafter"/>
</dbReference>
<dbReference type="InterPro" id="IPR023213">
    <property type="entry name" value="CAT-like_dom_sf"/>
</dbReference>
<dbReference type="InterPro" id="IPR011053">
    <property type="entry name" value="Single_hybrid_motif"/>
</dbReference>
<feature type="region of interest" description="Disordered" evidence="7">
    <location>
        <begin position="176"/>
        <end position="220"/>
    </location>
</feature>
<name>A0A455SU39_9CHLR</name>
<protein>
    <recommendedName>
        <fullName evidence="6">Dihydrolipoamide acetyltransferase component of pyruvate dehydrogenase complex</fullName>
        <ecNumber evidence="6">2.3.1.-</ecNumber>
    </recommendedName>
</protein>
<gene>
    <name evidence="10" type="ORF">KTA_00960</name>
</gene>
<dbReference type="PROSITE" id="PS00189">
    <property type="entry name" value="LIPOYL"/>
    <property type="match status" value="1"/>
</dbReference>
<evidence type="ECO:0000256" key="2">
    <source>
        <dbReference type="ARBA" id="ARBA00007317"/>
    </source>
</evidence>
<dbReference type="PROSITE" id="PS51826">
    <property type="entry name" value="PSBD"/>
    <property type="match status" value="1"/>
</dbReference>
<feature type="compositionally biased region" description="Low complexity" evidence="7">
    <location>
        <begin position="99"/>
        <end position="112"/>
    </location>
</feature>
<dbReference type="InterPro" id="IPR036625">
    <property type="entry name" value="E3-bd_dom_sf"/>
</dbReference>
<dbReference type="SUPFAM" id="SSF52777">
    <property type="entry name" value="CoA-dependent acyltransferases"/>
    <property type="match status" value="1"/>
</dbReference>
<dbReference type="SUPFAM" id="SSF47005">
    <property type="entry name" value="Peripheral subunit-binding domain of 2-oxo acid dehydrogenase complex"/>
    <property type="match status" value="1"/>
</dbReference>
<evidence type="ECO:0000256" key="5">
    <source>
        <dbReference type="ARBA" id="ARBA00023315"/>
    </source>
</evidence>
<feature type="domain" description="Lipoyl-binding" evidence="8">
    <location>
        <begin position="9"/>
        <end position="83"/>
    </location>
</feature>
<keyword evidence="3 6" id="KW-0808">Transferase</keyword>
<dbReference type="SUPFAM" id="SSF51230">
    <property type="entry name" value="Single hybrid motif"/>
    <property type="match status" value="1"/>
</dbReference>
<evidence type="ECO:0000259" key="8">
    <source>
        <dbReference type="PROSITE" id="PS50968"/>
    </source>
</evidence>
<dbReference type="InterPro" id="IPR001078">
    <property type="entry name" value="2-oxoacid_DH_actylTfrase"/>
</dbReference>
<evidence type="ECO:0000256" key="7">
    <source>
        <dbReference type="SAM" id="MobiDB-lite"/>
    </source>
</evidence>
<comment type="cofactor">
    <cofactor evidence="1 6">
        <name>(R)-lipoate</name>
        <dbReference type="ChEBI" id="CHEBI:83088"/>
    </cofactor>
</comment>
<dbReference type="Pfam" id="PF00198">
    <property type="entry name" value="2-oxoacid_dh"/>
    <property type="match status" value="1"/>
</dbReference>
<evidence type="ECO:0000256" key="6">
    <source>
        <dbReference type="RuleBase" id="RU003423"/>
    </source>
</evidence>
<dbReference type="CDD" id="cd06849">
    <property type="entry name" value="lipoyl_domain"/>
    <property type="match status" value="1"/>
</dbReference>
<dbReference type="PANTHER" id="PTHR43178">
    <property type="entry name" value="DIHYDROLIPOAMIDE ACETYLTRANSFERASE COMPONENT OF PYRUVATE DEHYDROGENASE COMPLEX"/>
    <property type="match status" value="1"/>
</dbReference>
<feature type="compositionally biased region" description="Basic and acidic residues" evidence="7">
    <location>
        <begin position="199"/>
        <end position="219"/>
    </location>
</feature>
<feature type="domain" description="Peripheral subunit-binding (PSBD)" evidence="9">
    <location>
        <begin position="132"/>
        <end position="169"/>
    </location>
</feature>
<dbReference type="GO" id="GO:0016407">
    <property type="term" value="F:acetyltransferase activity"/>
    <property type="evidence" value="ECO:0007669"/>
    <property type="project" value="TreeGrafter"/>
</dbReference>
<dbReference type="Pfam" id="PF02817">
    <property type="entry name" value="E3_binding"/>
    <property type="match status" value="1"/>
</dbReference>
<dbReference type="Gene3D" id="3.30.559.10">
    <property type="entry name" value="Chloramphenicol acetyltransferase-like domain"/>
    <property type="match status" value="1"/>
</dbReference>